<proteinExistence type="predicted"/>
<gene>
    <name evidence="4" type="ORF">DXX92_14895</name>
</gene>
<dbReference type="Proteomes" id="UP000256999">
    <property type="component" value="Unassembled WGS sequence"/>
</dbReference>
<feature type="signal peptide" evidence="2">
    <location>
        <begin position="1"/>
        <end position="20"/>
    </location>
</feature>
<protein>
    <submittedName>
        <fullName evidence="4">Porin family protein</fullName>
    </submittedName>
</protein>
<keyword evidence="1 2" id="KW-0732">Signal</keyword>
<dbReference type="Gene3D" id="2.40.160.20">
    <property type="match status" value="1"/>
</dbReference>
<dbReference type="SUPFAM" id="SSF56925">
    <property type="entry name" value="OMPA-like"/>
    <property type="match status" value="1"/>
</dbReference>
<dbReference type="RefSeq" id="WP_116001167.1">
    <property type="nucleotide sequence ID" value="NZ_QUOV01000001.1"/>
</dbReference>
<organism evidence="4 5">
    <name type="scientific">Thalassotalea euphylliae</name>
    <dbReference type="NCBI Taxonomy" id="1655234"/>
    <lineage>
        <taxon>Bacteria</taxon>
        <taxon>Pseudomonadati</taxon>
        <taxon>Pseudomonadota</taxon>
        <taxon>Gammaproteobacteria</taxon>
        <taxon>Alteromonadales</taxon>
        <taxon>Colwelliaceae</taxon>
        <taxon>Thalassotalea</taxon>
    </lineage>
</organism>
<feature type="domain" description="Outer membrane protein beta-barrel" evidence="3">
    <location>
        <begin position="8"/>
        <end position="160"/>
    </location>
</feature>
<evidence type="ECO:0000313" key="5">
    <source>
        <dbReference type="Proteomes" id="UP000256999"/>
    </source>
</evidence>
<sequence length="172" mass="18767">MFKKSSIAALALSLSFTASANWGISTGFANFSADAVGEDLSFDVVYGSLTYEYKFDDSQFSLVPELRAGIGISDDAVDTNIGRIFVELDTFYALSFKGQYSFNESAYVFALPSYANVKSTATVDSTSVSDDEWEFGYGIGAGYALNDKAKVELSFEQYDDTDVLSVSLQMKF</sequence>
<dbReference type="AlphaFoldDB" id="A0A3E0UHZ2"/>
<name>A0A3E0UHZ2_9GAMM</name>
<dbReference type="EMBL" id="QUOV01000001">
    <property type="protein sequence ID" value="REL36499.1"/>
    <property type="molecule type" value="Genomic_DNA"/>
</dbReference>
<evidence type="ECO:0000256" key="2">
    <source>
        <dbReference type="SAM" id="SignalP"/>
    </source>
</evidence>
<evidence type="ECO:0000256" key="1">
    <source>
        <dbReference type="ARBA" id="ARBA00022729"/>
    </source>
</evidence>
<comment type="caution">
    <text evidence="4">The sequence shown here is derived from an EMBL/GenBank/DDBJ whole genome shotgun (WGS) entry which is preliminary data.</text>
</comment>
<evidence type="ECO:0000313" key="4">
    <source>
        <dbReference type="EMBL" id="REL36499.1"/>
    </source>
</evidence>
<reference evidence="4 5" key="1">
    <citation type="submission" date="2018-08" db="EMBL/GenBank/DDBJ databases">
        <title>Thalassotalea euphylliae genome.</title>
        <authorList>
            <person name="Summers S."/>
            <person name="Rice S.A."/>
            <person name="Freckelton M.L."/>
            <person name="Nedved B.T."/>
            <person name="Hadfield M.G."/>
        </authorList>
    </citation>
    <scope>NUCLEOTIDE SEQUENCE [LARGE SCALE GENOMIC DNA]</scope>
    <source>
        <strain evidence="4 5">H2</strain>
    </source>
</reference>
<accession>A0A3E0UHZ2</accession>
<evidence type="ECO:0000259" key="3">
    <source>
        <dbReference type="Pfam" id="PF13505"/>
    </source>
</evidence>
<dbReference type="Pfam" id="PF13505">
    <property type="entry name" value="OMP_b-brl"/>
    <property type="match status" value="1"/>
</dbReference>
<dbReference type="InterPro" id="IPR011250">
    <property type="entry name" value="OMP/PagP_B-barrel"/>
</dbReference>
<dbReference type="InterPro" id="IPR027385">
    <property type="entry name" value="Beta-barrel_OMP"/>
</dbReference>
<feature type="chain" id="PRO_5017637894" evidence="2">
    <location>
        <begin position="21"/>
        <end position="172"/>
    </location>
</feature>
<dbReference type="OrthoDB" id="6336662at2"/>